<feature type="chain" id="PRO_5018528451" description="CD3 gamma/delta subunit Ig-like domain-containing protein" evidence="6">
    <location>
        <begin position="20"/>
        <end position="183"/>
    </location>
</feature>
<dbReference type="GO" id="GO:0042105">
    <property type="term" value="C:alpha-beta T cell receptor complex"/>
    <property type="evidence" value="ECO:0007669"/>
    <property type="project" value="TreeGrafter"/>
</dbReference>
<dbReference type="PANTHER" id="PTHR10570:SF9">
    <property type="entry name" value="T-CELL SURFACE GLYCOPROTEIN CD3 EPSILON CHAIN"/>
    <property type="match status" value="1"/>
</dbReference>
<comment type="subcellular location">
    <subcellularLocation>
        <location evidence="1">Cell membrane</location>
        <topology evidence="1">Single-pass type I membrane protein</topology>
    </subcellularLocation>
</comment>
<evidence type="ECO:0000256" key="6">
    <source>
        <dbReference type="SAM" id="SignalP"/>
    </source>
</evidence>
<evidence type="ECO:0000256" key="2">
    <source>
        <dbReference type="ARBA" id="ARBA00022475"/>
    </source>
</evidence>
<evidence type="ECO:0000313" key="8">
    <source>
        <dbReference type="Proteomes" id="UP000265000"/>
    </source>
</evidence>
<dbReference type="AlphaFoldDB" id="A0A3Q2PMG6"/>
<evidence type="ECO:0000313" key="7">
    <source>
        <dbReference type="Ensembl" id="ENSFHEP00000014608.1"/>
    </source>
</evidence>
<reference evidence="7" key="1">
    <citation type="submission" date="2025-08" db="UniProtKB">
        <authorList>
            <consortium name="Ensembl"/>
        </authorList>
    </citation>
    <scope>IDENTIFICATION</scope>
</reference>
<name>A0A3Q2PMG6_FUNHE</name>
<evidence type="ECO:0000256" key="5">
    <source>
        <dbReference type="SAM" id="Phobius"/>
    </source>
</evidence>
<dbReference type="GO" id="GO:0045059">
    <property type="term" value="P:positive thymic T cell selection"/>
    <property type="evidence" value="ECO:0007669"/>
    <property type="project" value="TreeGrafter"/>
</dbReference>
<evidence type="ECO:0000256" key="3">
    <source>
        <dbReference type="ARBA" id="ARBA00022729"/>
    </source>
</evidence>
<keyword evidence="5" id="KW-0812">Transmembrane</keyword>
<protein>
    <recommendedName>
        <fullName evidence="9">CD3 gamma/delta subunit Ig-like domain-containing protein</fullName>
    </recommendedName>
</protein>
<organism evidence="7 8">
    <name type="scientific">Fundulus heteroclitus</name>
    <name type="common">Killifish</name>
    <name type="synonym">Mummichog</name>
    <dbReference type="NCBI Taxonomy" id="8078"/>
    <lineage>
        <taxon>Eukaryota</taxon>
        <taxon>Metazoa</taxon>
        <taxon>Chordata</taxon>
        <taxon>Craniata</taxon>
        <taxon>Vertebrata</taxon>
        <taxon>Euteleostomi</taxon>
        <taxon>Actinopterygii</taxon>
        <taxon>Neopterygii</taxon>
        <taxon>Teleostei</taxon>
        <taxon>Neoteleostei</taxon>
        <taxon>Acanthomorphata</taxon>
        <taxon>Ovalentaria</taxon>
        <taxon>Atherinomorphae</taxon>
        <taxon>Cyprinodontiformes</taxon>
        <taxon>Fundulidae</taxon>
        <taxon>Fundulus</taxon>
    </lineage>
</organism>
<accession>A0A3Q2PMG6</accession>
<dbReference type="GO" id="GO:0009897">
    <property type="term" value="C:external side of plasma membrane"/>
    <property type="evidence" value="ECO:0007669"/>
    <property type="project" value="TreeGrafter"/>
</dbReference>
<evidence type="ECO:0000256" key="1">
    <source>
        <dbReference type="ARBA" id="ARBA00004251"/>
    </source>
</evidence>
<evidence type="ECO:0008006" key="9">
    <source>
        <dbReference type="Google" id="ProtNLM"/>
    </source>
</evidence>
<feature type="transmembrane region" description="Helical" evidence="5">
    <location>
        <begin position="101"/>
        <end position="122"/>
    </location>
</feature>
<keyword evidence="8" id="KW-1185">Reference proteome</keyword>
<proteinExistence type="predicted"/>
<evidence type="ECO:0000256" key="4">
    <source>
        <dbReference type="SAM" id="MobiDB-lite"/>
    </source>
</evidence>
<dbReference type="GO" id="GO:0007166">
    <property type="term" value="P:cell surface receptor signaling pathway"/>
    <property type="evidence" value="ECO:0007669"/>
    <property type="project" value="TreeGrafter"/>
</dbReference>
<dbReference type="Ensembl" id="ENSFHET00000032869.1">
    <property type="protein sequence ID" value="ENSFHEP00000014608.1"/>
    <property type="gene ID" value="ENSFHEG00000016266.1"/>
</dbReference>
<dbReference type="STRING" id="8078.ENSFHEP00000014608"/>
<feature type="signal peptide" evidence="6">
    <location>
        <begin position="1"/>
        <end position="19"/>
    </location>
</feature>
<dbReference type="GeneTree" id="ENSGT00730000111885"/>
<keyword evidence="5" id="KW-0472">Membrane</keyword>
<reference evidence="7" key="2">
    <citation type="submission" date="2025-09" db="UniProtKB">
        <authorList>
            <consortium name="Ensembl"/>
        </authorList>
    </citation>
    <scope>IDENTIFICATION</scope>
</reference>
<dbReference type="PANTHER" id="PTHR10570">
    <property type="entry name" value="T-CELL SURFACE GLYCOPROTEIN CD3 GAMMA CHAIN / DELTA CHAIN"/>
    <property type="match status" value="1"/>
</dbReference>
<feature type="region of interest" description="Disordered" evidence="4">
    <location>
        <begin position="131"/>
        <end position="159"/>
    </location>
</feature>
<keyword evidence="5" id="KW-1133">Transmembrane helix</keyword>
<dbReference type="Proteomes" id="UP000265000">
    <property type="component" value="Unplaced"/>
</dbReference>
<keyword evidence="2" id="KW-1003">Cell membrane</keyword>
<keyword evidence="3 6" id="KW-0732">Signal</keyword>
<dbReference type="InterPro" id="IPR015484">
    <property type="entry name" value="CD3_esu/gsu/dsu"/>
</dbReference>
<sequence>PPRMAVQVVFVVLLLSVAAVETQTGAVTIWRDQVTLSFPREGKWKEHGKTEEISSNDTLTIPFKGKAHYFYEYSDDEGNNQKYQFYVKGNACENCFELDGYVLMLVILVDVIGTAILMRIIYVCNKGKRRYAPPPPQPGRNELKIPPAGSGPRNLSSAESLNVHTLSSDTYSTMNTGMVNRMG</sequence>
<dbReference type="GO" id="GO:0004888">
    <property type="term" value="F:transmembrane signaling receptor activity"/>
    <property type="evidence" value="ECO:0007669"/>
    <property type="project" value="TreeGrafter"/>
</dbReference>